<keyword evidence="3" id="KW-1185">Reference proteome</keyword>
<evidence type="ECO:0000256" key="1">
    <source>
        <dbReference type="SAM" id="MobiDB-lite"/>
    </source>
</evidence>
<dbReference type="EMBL" id="JARJLG010000010">
    <property type="protein sequence ID" value="KAJ7777655.1"/>
    <property type="molecule type" value="Genomic_DNA"/>
</dbReference>
<protein>
    <submittedName>
        <fullName evidence="2">Uncharacterized protein</fullName>
    </submittedName>
</protein>
<proteinExistence type="predicted"/>
<gene>
    <name evidence="2" type="ORF">DFH07DRAFT_766402</name>
</gene>
<feature type="region of interest" description="Disordered" evidence="1">
    <location>
        <begin position="126"/>
        <end position="162"/>
    </location>
</feature>
<comment type="caution">
    <text evidence="2">The sequence shown here is derived from an EMBL/GenBank/DDBJ whole genome shotgun (WGS) entry which is preliminary data.</text>
</comment>
<organism evidence="2 3">
    <name type="scientific">Mycena maculata</name>
    <dbReference type="NCBI Taxonomy" id="230809"/>
    <lineage>
        <taxon>Eukaryota</taxon>
        <taxon>Fungi</taxon>
        <taxon>Dikarya</taxon>
        <taxon>Basidiomycota</taxon>
        <taxon>Agaricomycotina</taxon>
        <taxon>Agaricomycetes</taxon>
        <taxon>Agaricomycetidae</taxon>
        <taxon>Agaricales</taxon>
        <taxon>Marasmiineae</taxon>
        <taxon>Mycenaceae</taxon>
        <taxon>Mycena</taxon>
    </lineage>
</organism>
<dbReference type="Proteomes" id="UP001215280">
    <property type="component" value="Unassembled WGS sequence"/>
</dbReference>
<sequence length="170" mass="18389">MAVVHRCSNVILKADRLYKAHELGLFVPNAAIQPDGTTLVPPNSVAEDPSVTTVLHAGCVKVIIPNYAIGIHAGQKDLMTYLPFTAQAGFDWTNADVNDTTLGLYSFHIFVDCVWSAQKVGAAGGVPPCNHRNEQGAGHSNRKRPRAQEIAKSAAPKKPRDDLQLQLLLK</sequence>
<dbReference type="AlphaFoldDB" id="A0AAD7NWC4"/>
<accession>A0AAD7NWC4</accession>
<evidence type="ECO:0000313" key="3">
    <source>
        <dbReference type="Proteomes" id="UP001215280"/>
    </source>
</evidence>
<evidence type="ECO:0000313" key="2">
    <source>
        <dbReference type="EMBL" id="KAJ7777655.1"/>
    </source>
</evidence>
<reference evidence="2" key="1">
    <citation type="submission" date="2023-03" db="EMBL/GenBank/DDBJ databases">
        <title>Massive genome expansion in bonnet fungi (Mycena s.s.) driven by repeated elements and novel gene families across ecological guilds.</title>
        <authorList>
            <consortium name="Lawrence Berkeley National Laboratory"/>
            <person name="Harder C.B."/>
            <person name="Miyauchi S."/>
            <person name="Viragh M."/>
            <person name="Kuo A."/>
            <person name="Thoen E."/>
            <person name="Andreopoulos B."/>
            <person name="Lu D."/>
            <person name="Skrede I."/>
            <person name="Drula E."/>
            <person name="Henrissat B."/>
            <person name="Morin E."/>
            <person name="Kohler A."/>
            <person name="Barry K."/>
            <person name="LaButti K."/>
            <person name="Morin E."/>
            <person name="Salamov A."/>
            <person name="Lipzen A."/>
            <person name="Mereny Z."/>
            <person name="Hegedus B."/>
            <person name="Baldrian P."/>
            <person name="Stursova M."/>
            <person name="Weitz H."/>
            <person name="Taylor A."/>
            <person name="Grigoriev I.V."/>
            <person name="Nagy L.G."/>
            <person name="Martin F."/>
            <person name="Kauserud H."/>
        </authorList>
    </citation>
    <scope>NUCLEOTIDE SEQUENCE</scope>
    <source>
        <strain evidence="2">CBHHK188m</strain>
    </source>
</reference>
<name>A0AAD7NWC4_9AGAR</name>